<keyword evidence="5" id="KW-0732">Signal</keyword>
<keyword evidence="4" id="KW-0788">Thiol protease</keyword>
<gene>
    <name evidence="8" type="ORF">CCDG5_0992</name>
</gene>
<dbReference type="EMBL" id="LM995447">
    <property type="protein sequence ID" value="CDZ24109.1"/>
    <property type="molecule type" value="Genomic_DNA"/>
</dbReference>
<dbReference type="SMART" id="SM00287">
    <property type="entry name" value="SH3b"/>
    <property type="match status" value="1"/>
</dbReference>
<evidence type="ECO:0000259" key="7">
    <source>
        <dbReference type="PROSITE" id="PS51935"/>
    </source>
</evidence>
<dbReference type="InterPro" id="IPR003646">
    <property type="entry name" value="SH3-like_bac-type"/>
</dbReference>
<dbReference type="STRING" id="29343.CCDG5_0992"/>
<accession>A0A078KSJ6</accession>
<proteinExistence type="inferred from homology"/>
<organism evidence="8 9">
    <name type="scientific">[Clostridium] cellulosi</name>
    <dbReference type="NCBI Taxonomy" id="29343"/>
    <lineage>
        <taxon>Bacteria</taxon>
        <taxon>Bacillati</taxon>
        <taxon>Bacillota</taxon>
        <taxon>Clostridia</taxon>
        <taxon>Eubacteriales</taxon>
        <taxon>Oscillospiraceae</taxon>
        <taxon>Oscillospiraceae incertae sedis</taxon>
    </lineage>
</organism>
<dbReference type="PATRIC" id="fig|29343.3.peg.1046"/>
<evidence type="ECO:0000313" key="8">
    <source>
        <dbReference type="EMBL" id="CDZ24109.1"/>
    </source>
</evidence>
<evidence type="ECO:0000256" key="1">
    <source>
        <dbReference type="ARBA" id="ARBA00007074"/>
    </source>
</evidence>
<dbReference type="PANTHER" id="PTHR47053:SF1">
    <property type="entry name" value="MUREIN DD-ENDOPEPTIDASE MEPH-RELATED"/>
    <property type="match status" value="1"/>
</dbReference>
<dbReference type="InterPro" id="IPR051202">
    <property type="entry name" value="Peptidase_C40"/>
</dbReference>
<keyword evidence="3" id="KW-0378">Hydrolase</keyword>
<dbReference type="PANTHER" id="PTHR47053">
    <property type="entry name" value="MUREIN DD-ENDOPEPTIDASE MEPH-RELATED"/>
    <property type="match status" value="1"/>
</dbReference>
<sequence length="221" mass="23692">MNKLKKLISTTIAAVAAVSIMSISAYAYSNTGTVKVNTYLNVRSYASTSAAIIGKLYKGSKVSIIGGTYGWYKILYNGKTAWVSSSYITLPESNATRISTVINTAKSALGIKYVWGGASPSTGFDCSGLTMYAYEKVGVFLPHRAADQAQLGTWVSKSNLKQGDLVFFDTDGGNNNVTHVGIYIGNGNFISATSGNKQVTISSLSNSYWAKAYMGARRYIQ</sequence>
<dbReference type="GO" id="GO:0008234">
    <property type="term" value="F:cysteine-type peptidase activity"/>
    <property type="evidence" value="ECO:0007669"/>
    <property type="project" value="UniProtKB-KW"/>
</dbReference>
<dbReference type="HOGENOM" id="CLU_016043_13_4_9"/>
<dbReference type="Pfam" id="PF00877">
    <property type="entry name" value="NLPC_P60"/>
    <property type="match status" value="1"/>
</dbReference>
<keyword evidence="2" id="KW-0645">Protease</keyword>
<protein>
    <submittedName>
        <fullName evidence="8">Uncharacterized protein</fullName>
    </submittedName>
</protein>
<dbReference type="OrthoDB" id="9808890at2"/>
<dbReference type="SUPFAM" id="SSF54001">
    <property type="entry name" value="Cysteine proteinases"/>
    <property type="match status" value="1"/>
</dbReference>
<feature type="chain" id="PRO_5001740431" evidence="5">
    <location>
        <begin position="28"/>
        <end position="221"/>
    </location>
</feature>
<feature type="domain" description="NlpC/P60" evidence="7">
    <location>
        <begin position="95"/>
        <end position="220"/>
    </location>
</feature>
<evidence type="ECO:0000256" key="2">
    <source>
        <dbReference type="ARBA" id="ARBA00022670"/>
    </source>
</evidence>
<dbReference type="GO" id="GO:0006508">
    <property type="term" value="P:proteolysis"/>
    <property type="evidence" value="ECO:0007669"/>
    <property type="project" value="UniProtKB-KW"/>
</dbReference>
<evidence type="ECO:0000259" key="6">
    <source>
        <dbReference type="PROSITE" id="PS51781"/>
    </source>
</evidence>
<dbReference type="PROSITE" id="PS51781">
    <property type="entry name" value="SH3B"/>
    <property type="match status" value="1"/>
</dbReference>
<feature type="signal peptide" evidence="5">
    <location>
        <begin position="1"/>
        <end position="27"/>
    </location>
</feature>
<comment type="similarity">
    <text evidence="1">Belongs to the peptidase C40 family.</text>
</comment>
<dbReference type="Gene3D" id="2.30.30.40">
    <property type="entry name" value="SH3 Domains"/>
    <property type="match status" value="1"/>
</dbReference>
<evidence type="ECO:0000256" key="4">
    <source>
        <dbReference type="ARBA" id="ARBA00022807"/>
    </source>
</evidence>
<dbReference type="Pfam" id="PF08239">
    <property type="entry name" value="SH3_3"/>
    <property type="match status" value="1"/>
</dbReference>
<dbReference type="KEGG" id="ccel:CCDG5_0992"/>
<name>A0A078KSJ6_9FIRM</name>
<keyword evidence="9" id="KW-1185">Reference proteome</keyword>
<dbReference type="PROSITE" id="PS51935">
    <property type="entry name" value="NLPC_P60"/>
    <property type="match status" value="1"/>
</dbReference>
<dbReference type="Proteomes" id="UP000032431">
    <property type="component" value="Chromosome I"/>
</dbReference>
<evidence type="ECO:0000256" key="5">
    <source>
        <dbReference type="SAM" id="SignalP"/>
    </source>
</evidence>
<evidence type="ECO:0000256" key="3">
    <source>
        <dbReference type="ARBA" id="ARBA00022801"/>
    </source>
</evidence>
<dbReference type="AlphaFoldDB" id="A0A078KSJ6"/>
<dbReference type="Gene3D" id="3.90.1720.10">
    <property type="entry name" value="endopeptidase domain like (from Nostoc punctiforme)"/>
    <property type="match status" value="1"/>
</dbReference>
<dbReference type="InterPro" id="IPR038765">
    <property type="entry name" value="Papain-like_cys_pep_sf"/>
</dbReference>
<evidence type="ECO:0000313" key="9">
    <source>
        <dbReference type="Proteomes" id="UP000032431"/>
    </source>
</evidence>
<feature type="domain" description="SH3b" evidence="6">
    <location>
        <begin position="29"/>
        <end position="92"/>
    </location>
</feature>
<reference evidence="9" key="1">
    <citation type="submission" date="2014-07" db="EMBL/GenBank/DDBJ databases">
        <authorList>
            <person name="Wibberg D."/>
        </authorList>
    </citation>
    <scope>NUCLEOTIDE SEQUENCE [LARGE SCALE GENOMIC DNA]</scope>
    <source>
        <strain evidence="9">DG5</strain>
    </source>
</reference>
<dbReference type="InterPro" id="IPR000064">
    <property type="entry name" value="NLP_P60_dom"/>
</dbReference>